<keyword evidence="10" id="KW-1185">Reference proteome</keyword>
<evidence type="ECO:0000256" key="1">
    <source>
        <dbReference type="ARBA" id="ARBA00004651"/>
    </source>
</evidence>
<evidence type="ECO:0008006" key="11">
    <source>
        <dbReference type="Google" id="ProtNLM"/>
    </source>
</evidence>
<dbReference type="Proteomes" id="UP000477386">
    <property type="component" value="Unassembled WGS sequence"/>
</dbReference>
<feature type="transmembrane region" description="Helical" evidence="8">
    <location>
        <begin position="56"/>
        <end position="76"/>
    </location>
</feature>
<feature type="transmembrane region" description="Helical" evidence="8">
    <location>
        <begin position="345"/>
        <end position="363"/>
    </location>
</feature>
<proteinExistence type="predicted"/>
<organism evidence="9 10">
    <name type="scientific">Spirosoma agri</name>
    <dbReference type="NCBI Taxonomy" id="1987381"/>
    <lineage>
        <taxon>Bacteria</taxon>
        <taxon>Pseudomonadati</taxon>
        <taxon>Bacteroidota</taxon>
        <taxon>Cytophagia</taxon>
        <taxon>Cytophagales</taxon>
        <taxon>Cytophagaceae</taxon>
        <taxon>Spirosoma</taxon>
    </lineage>
</organism>
<dbReference type="AlphaFoldDB" id="A0A6M0INQ7"/>
<dbReference type="GO" id="GO:0005886">
    <property type="term" value="C:plasma membrane"/>
    <property type="evidence" value="ECO:0007669"/>
    <property type="project" value="UniProtKB-SubCell"/>
</dbReference>
<comment type="subcellular location">
    <subcellularLocation>
        <location evidence="1">Cell membrane</location>
        <topology evidence="1">Multi-pass membrane protein</topology>
    </subcellularLocation>
</comment>
<evidence type="ECO:0000256" key="8">
    <source>
        <dbReference type="SAM" id="Phobius"/>
    </source>
</evidence>
<reference evidence="9 10" key="1">
    <citation type="submission" date="2020-02" db="EMBL/GenBank/DDBJ databases">
        <title>Draft genome sequence of two Spirosoma agri KCTC 52727 and Spirosoma terrae KCTC 52035.</title>
        <authorList>
            <person name="Rojas J."/>
            <person name="Ambika Manirajan B."/>
            <person name="Ratering S."/>
            <person name="Suarez C."/>
            <person name="Schnell S."/>
        </authorList>
    </citation>
    <scope>NUCLEOTIDE SEQUENCE [LARGE SCALE GENOMIC DNA]</scope>
    <source>
        <strain evidence="9 10">KCTC 52727</strain>
    </source>
</reference>
<dbReference type="InterPro" id="IPR050297">
    <property type="entry name" value="LipidA_mod_glycosyltrf_83"/>
</dbReference>
<keyword evidence="2" id="KW-1003">Cell membrane</keyword>
<dbReference type="EMBL" id="JAAGNZ010000002">
    <property type="protein sequence ID" value="NEU69868.1"/>
    <property type="molecule type" value="Genomic_DNA"/>
</dbReference>
<keyword evidence="3" id="KW-0328">Glycosyltransferase</keyword>
<evidence type="ECO:0000256" key="2">
    <source>
        <dbReference type="ARBA" id="ARBA00022475"/>
    </source>
</evidence>
<evidence type="ECO:0000256" key="3">
    <source>
        <dbReference type="ARBA" id="ARBA00022676"/>
    </source>
</evidence>
<keyword evidence="6 8" id="KW-1133">Transmembrane helix</keyword>
<sequence>MPNNQDGLSYHLVRIQHWIQNKNVSYYPTNFTVQNYYNVLSEYTILHSQLLSGSDYFMNSIQCLAMLSSLLAASLIAQELGATTRGQWLTAVLVLTLPMGILQSTTTQNDYLTGYFTLSAIYLGIRLIRRGPHQKAYIGYLALAIALGGFTKYSFFLIAFPFVAWFGIEYIYRYGWWAGVNLAVVCLLVLLAIYGPFWYRNYQVLGSILSPSSDSPLFLDSYSNERLTGQSLLSSLSKNLVMHLALPSQNYNDALLSGMYSFHRYLGINISDPATTMGDYKLTFTINEDTSTNCLHLLLAIVSGIIVCVRPTDRVIRTYGLCLVGGLLMYSAGFKWQYFHSRTQLPLFLLAAPFTAQVVASQLTNHSRWISFLSVVLLVTALPYIYSNNGKNIIPVRSLVKQIVGYSPASVSSASFPSYLSRERLTQKLAEIGYKPNPVDPDWYDCKLNEHPAYALLEEIGYLPPSEPSIWTVKKRQDFFFVLTESKKSEWDQIVAILKKGNHTSIGIMIEGPDLVYPLWTLTKNALNQPVTINYVYFPAVLNQLDYNRLTDSYSCIISNLGYTQNLLSTGSVKKKHQVGTYQVIELTEPSRLVYDSRPKMKSLKKVPVLAQNNL</sequence>
<keyword evidence="7 8" id="KW-0472">Membrane</keyword>
<feature type="transmembrane region" description="Helical" evidence="8">
    <location>
        <begin position="369"/>
        <end position="387"/>
    </location>
</feature>
<comment type="caution">
    <text evidence="9">The sequence shown here is derived from an EMBL/GenBank/DDBJ whole genome shotgun (WGS) entry which is preliminary data.</text>
</comment>
<protein>
    <recommendedName>
        <fullName evidence="11">Glycosyltransferase RgtA/B/C/D-like domain-containing protein</fullName>
    </recommendedName>
</protein>
<dbReference type="GO" id="GO:0016763">
    <property type="term" value="F:pentosyltransferase activity"/>
    <property type="evidence" value="ECO:0007669"/>
    <property type="project" value="TreeGrafter"/>
</dbReference>
<feature type="transmembrane region" description="Helical" evidence="8">
    <location>
        <begin position="174"/>
        <end position="194"/>
    </location>
</feature>
<evidence type="ECO:0000256" key="7">
    <source>
        <dbReference type="ARBA" id="ARBA00023136"/>
    </source>
</evidence>
<feature type="transmembrane region" description="Helical" evidence="8">
    <location>
        <begin position="140"/>
        <end position="168"/>
    </location>
</feature>
<dbReference type="PANTHER" id="PTHR33908">
    <property type="entry name" value="MANNOSYLTRANSFERASE YKCB-RELATED"/>
    <property type="match status" value="1"/>
</dbReference>
<evidence type="ECO:0000313" key="9">
    <source>
        <dbReference type="EMBL" id="NEU69868.1"/>
    </source>
</evidence>
<name>A0A6M0INQ7_9BACT</name>
<dbReference type="PANTHER" id="PTHR33908:SF11">
    <property type="entry name" value="MEMBRANE PROTEIN"/>
    <property type="match status" value="1"/>
</dbReference>
<gene>
    <name evidence="9" type="ORF">GK091_23515</name>
</gene>
<keyword evidence="5 8" id="KW-0812">Transmembrane</keyword>
<evidence type="ECO:0000256" key="6">
    <source>
        <dbReference type="ARBA" id="ARBA00022989"/>
    </source>
</evidence>
<dbReference type="RefSeq" id="WP_164042610.1">
    <property type="nucleotide sequence ID" value="NZ_JAAGNZ010000002.1"/>
</dbReference>
<dbReference type="GO" id="GO:0009103">
    <property type="term" value="P:lipopolysaccharide biosynthetic process"/>
    <property type="evidence" value="ECO:0007669"/>
    <property type="project" value="UniProtKB-ARBA"/>
</dbReference>
<feature type="transmembrane region" description="Helical" evidence="8">
    <location>
        <begin position="111"/>
        <end position="128"/>
    </location>
</feature>
<keyword evidence="4" id="KW-0808">Transferase</keyword>
<feature type="transmembrane region" description="Helical" evidence="8">
    <location>
        <begin position="318"/>
        <end position="338"/>
    </location>
</feature>
<evidence type="ECO:0000256" key="5">
    <source>
        <dbReference type="ARBA" id="ARBA00022692"/>
    </source>
</evidence>
<feature type="transmembrane region" description="Helical" evidence="8">
    <location>
        <begin position="88"/>
        <end position="105"/>
    </location>
</feature>
<evidence type="ECO:0000256" key="4">
    <source>
        <dbReference type="ARBA" id="ARBA00022679"/>
    </source>
</evidence>
<accession>A0A6M0INQ7</accession>
<evidence type="ECO:0000313" key="10">
    <source>
        <dbReference type="Proteomes" id="UP000477386"/>
    </source>
</evidence>